<dbReference type="PANTHER" id="PTHR15486">
    <property type="entry name" value="ANCIENT UBIQUITOUS PROTEIN"/>
    <property type="match status" value="1"/>
</dbReference>
<keyword evidence="4" id="KW-1185">Reference proteome</keyword>
<evidence type="ECO:0000256" key="2">
    <source>
        <dbReference type="ARBA" id="ARBA00023136"/>
    </source>
</evidence>
<comment type="subcellular location">
    <subcellularLocation>
        <location evidence="1">Membrane</location>
    </subcellularLocation>
</comment>
<organism evidence="3 4">
    <name type="scientific">Oryza meyeriana var. granulata</name>
    <dbReference type="NCBI Taxonomy" id="110450"/>
    <lineage>
        <taxon>Eukaryota</taxon>
        <taxon>Viridiplantae</taxon>
        <taxon>Streptophyta</taxon>
        <taxon>Embryophyta</taxon>
        <taxon>Tracheophyta</taxon>
        <taxon>Spermatophyta</taxon>
        <taxon>Magnoliopsida</taxon>
        <taxon>Liliopsida</taxon>
        <taxon>Poales</taxon>
        <taxon>Poaceae</taxon>
        <taxon>BOP clade</taxon>
        <taxon>Oryzoideae</taxon>
        <taxon>Oryzeae</taxon>
        <taxon>Oryzinae</taxon>
        <taxon>Oryza</taxon>
        <taxon>Oryza meyeriana</taxon>
    </lineage>
</organism>
<evidence type="ECO:0000313" key="4">
    <source>
        <dbReference type="Proteomes" id="UP000479710"/>
    </source>
</evidence>
<proteinExistence type="predicted"/>
<dbReference type="GO" id="GO:0090447">
    <property type="term" value="F:glycerol-3-phosphate 2-O-acyltransferase activity"/>
    <property type="evidence" value="ECO:0007669"/>
    <property type="project" value="TreeGrafter"/>
</dbReference>
<evidence type="ECO:0000256" key="1">
    <source>
        <dbReference type="ARBA" id="ARBA00004370"/>
    </source>
</evidence>
<comment type="caution">
    <text evidence="3">The sequence shown here is derived from an EMBL/GenBank/DDBJ whole genome shotgun (WGS) entry which is preliminary data.</text>
</comment>
<dbReference type="EMBL" id="SPHZ02000001">
    <property type="protein sequence ID" value="KAF0932025.1"/>
    <property type="molecule type" value="Genomic_DNA"/>
</dbReference>
<evidence type="ECO:0000313" key="3">
    <source>
        <dbReference type="EMBL" id="KAF0932025.1"/>
    </source>
</evidence>
<dbReference type="Proteomes" id="UP000479710">
    <property type="component" value="Unassembled WGS sequence"/>
</dbReference>
<dbReference type="GO" id="GO:0010143">
    <property type="term" value="P:cutin biosynthetic process"/>
    <property type="evidence" value="ECO:0007669"/>
    <property type="project" value="TreeGrafter"/>
</dbReference>
<dbReference type="GO" id="GO:0016791">
    <property type="term" value="F:phosphatase activity"/>
    <property type="evidence" value="ECO:0007669"/>
    <property type="project" value="TreeGrafter"/>
</dbReference>
<dbReference type="SUPFAM" id="SSF69593">
    <property type="entry name" value="Glycerol-3-phosphate (1)-acyltransferase"/>
    <property type="match status" value="1"/>
</dbReference>
<sequence length="97" mass="10402">MFHGTTAGGGGWWKLLDPFYLLMNPAPAYILYFLDPITEAERGGGGPEVANKVQRRITEALGYTCPALTRKDKYLVLAGNDGIVAVAGANNDNNKSS</sequence>
<protein>
    <submittedName>
        <fullName evidence="3">Uncharacterized protein</fullName>
    </submittedName>
</protein>
<keyword evidence="2" id="KW-0472">Membrane</keyword>
<name>A0A6G1F5B8_9ORYZ</name>
<dbReference type="PANTHER" id="PTHR15486:SF90">
    <property type="entry name" value="OS01G0329000 PROTEIN"/>
    <property type="match status" value="1"/>
</dbReference>
<dbReference type="OrthoDB" id="687831at2759"/>
<gene>
    <name evidence="3" type="ORF">E2562_007832</name>
</gene>
<dbReference type="GO" id="GO:0016020">
    <property type="term" value="C:membrane"/>
    <property type="evidence" value="ECO:0007669"/>
    <property type="project" value="UniProtKB-SubCell"/>
</dbReference>
<accession>A0A6G1F5B8</accession>
<dbReference type="AlphaFoldDB" id="A0A6G1F5B8"/>
<reference evidence="3 4" key="1">
    <citation type="submission" date="2019-11" db="EMBL/GenBank/DDBJ databases">
        <title>Whole genome sequence of Oryza granulata.</title>
        <authorList>
            <person name="Li W."/>
        </authorList>
    </citation>
    <scope>NUCLEOTIDE SEQUENCE [LARGE SCALE GENOMIC DNA]</scope>
    <source>
        <strain evidence="4">cv. Menghai</strain>
        <tissue evidence="3">Leaf</tissue>
    </source>
</reference>